<comment type="caution">
    <text evidence="3">The sequence shown here is derived from an EMBL/GenBank/DDBJ whole genome shotgun (WGS) entry which is preliminary data.</text>
</comment>
<dbReference type="AlphaFoldDB" id="A0AAE1QB00"/>
<reference evidence="3" key="1">
    <citation type="submission" date="2023-11" db="EMBL/GenBank/DDBJ databases">
        <title>Genome assemblies of two species of porcelain crab, Petrolisthes cinctipes and Petrolisthes manimaculis (Anomura: Porcellanidae).</title>
        <authorList>
            <person name="Angst P."/>
        </authorList>
    </citation>
    <scope>NUCLEOTIDE SEQUENCE</scope>
    <source>
        <strain evidence="3">PB745_02</strain>
        <tissue evidence="3">Gill</tissue>
    </source>
</reference>
<organism evidence="3 4">
    <name type="scientific">Petrolisthes manimaculis</name>
    <dbReference type="NCBI Taxonomy" id="1843537"/>
    <lineage>
        <taxon>Eukaryota</taxon>
        <taxon>Metazoa</taxon>
        <taxon>Ecdysozoa</taxon>
        <taxon>Arthropoda</taxon>
        <taxon>Crustacea</taxon>
        <taxon>Multicrustacea</taxon>
        <taxon>Malacostraca</taxon>
        <taxon>Eumalacostraca</taxon>
        <taxon>Eucarida</taxon>
        <taxon>Decapoda</taxon>
        <taxon>Pleocyemata</taxon>
        <taxon>Anomura</taxon>
        <taxon>Galatheoidea</taxon>
        <taxon>Porcellanidae</taxon>
        <taxon>Petrolisthes</taxon>
    </lineage>
</organism>
<accession>A0AAE1QB00</accession>
<evidence type="ECO:0008006" key="5">
    <source>
        <dbReference type="Google" id="ProtNLM"/>
    </source>
</evidence>
<dbReference type="InterPro" id="IPR031851">
    <property type="entry name" value="DUF4750"/>
</dbReference>
<dbReference type="EMBL" id="JAWZYT010000437">
    <property type="protein sequence ID" value="KAK4323505.1"/>
    <property type="molecule type" value="Genomic_DNA"/>
</dbReference>
<keyword evidence="2" id="KW-1133">Transmembrane helix</keyword>
<gene>
    <name evidence="3" type="ORF">Pmani_005817</name>
</gene>
<dbReference type="PANTHER" id="PTHR36877">
    <property type="entry name" value="SMALL INTEGRAL MEMBRANE PROTEIN 13"/>
    <property type="match status" value="1"/>
</dbReference>
<dbReference type="Pfam" id="PF15938">
    <property type="entry name" value="DUF4750"/>
    <property type="match status" value="1"/>
</dbReference>
<protein>
    <recommendedName>
        <fullName evidence="5">Small integral membrane protein 13</fullName>
    </recommendedName>
</protein>
<feature type="compositionally biased region" description="Basic residues" evidence="1">
    <location>
        <begin position="63"/>
        <end position="74"/>
    </location>
</feature>
<evidence type="ECO:0000313" key="3">
    <source>
        <dbReference type="EMBL" id="KAK4323505.1"/>
    </source>
</evidence>
<dbReference type="PANTHER" id="PTHR36877:SF1">
    <property type="entry name" value="SMALL INTEGRAL MEMBRANE PROTEIN 13"/>
    <property type="match status" value="1"/>
</dbReference>
<feature type="region of interest" description="Disordered" evidence="1">
    <location>
        <begin position="49"/>
        <end position="74"/>
    </location>
</feature>
<dbReference type="Proteomes" id="UP001292094">
    <property type="component" value="Unassembled WGS sequence"/>
</dbReference>
<name>A0AAE1QB00_9EUCA</name>
<sequence>MEMKELLIGSLTLIPFLILVLFFVAFGWFLVWHFFLSRFRFVRELMGNHQEGGTQSTEEVKQPRPRPTRKVRRD</sequence>
<evidence type="ECO:0000256" key="2">
    <source>
        <dbReference type="SAM" id="Phobius"/>
    </source>
</evidence>
<evidence type="ECO:0000313" key="4">
    <source>
        <dbReference type="Proteomes" id="UP001292094"/>
    </source>
</evidence>
<keyword evidence="4" id="KW-1185">Reference proteome</keyword>
<proteinExistence type="predicted"/>
<keyword evidence="2" id="KW-0812">Transmembrane</keyword>
<evidence type="ECO:0000256" key="1">
    <source>
        <dbReference type="SAM" id="MobiDB-lite"/>
    </source>
</evidence>
<feature type="transmembrane region" description="Helical" evidence="2">
    <location>
        <begin position="6"/>
        <end position="36"/>
    </location>
</feature>
<keyword evidence="2" id="KW-0472">Membrane</keyword>